<evidence type="ECO:0000313" key="2">
    <source>
        <dbReference type="EMBL" id="OJJ43878.1"/>
    </source>
</evidence>
<feature type="domain" description="N-acetyltransferase" evidence="1">
    <location>
        <begin position="1"/>
        <end position="90"/>
    </location>
</feature>
<dbReference type="Gene3D" id="3.40.630.30">
    <property type="match status" value="1"/>
</dbReference>
<dbReference type="AlphaFoldDB" id="A0A1L9S9R3"/>
<dbReference type="VEuPathDB" id="FungiDB:ASPZODRAFT_135913"/>
<proteinExistence type="predicted"/>
<accession>A0A1L9S9R3</accession>
<dbReference type="InterPro" id="IPR000182">
    <property type="entry name" value="GNAT_dom"/>
</dbReference>
<dbReference type="PROSITE" id="PS51186">
    <property type="entry name" value="GNAT"/>
    <property type="match status" value="1"/>
</dbReference>
<dbReference type="OrthoDB" id="64477at2759"/>
<dbReference type="PANTHER" id="PTHR43415:SF3">
    <property type="entry name" value="GNAT-FAMILY ACETYLTRANSFERASE"/>
    <property type="match status" value="1"/>
</dbReference>
<dbReference type="GO" id="GO:0016747">
    <property type="term" value="F:acyltransferase activity, transferring groups other than amino-acyl groups"/>
    <property type="evidence" value="ECO:0007669"/>
    <property type="project" value="InterPro"/>
</dbReference>
<sequence length="102" mass="11695">MKLPHRRTRVAIALAAPYQGKGYGIEALQWGLRFAFLSAGAHRVDLEAFGFNTHAMKAYEALGFIKEGALRECMFRDGKWEDFILYSMLEGEWRSRYSSSNQ</sequence>
<keyword evidence="3" id="KW-1185">Reference proteome</keyword>
<dbReference type="GeneID" id="34610398"/>
<dbReference type="Proteomes" id="UP000184188">
    <property type="component" value="Unassembled WGS sequence"/>
</dbReference>
<evidence type="ECO:0000259" key="1">
    <source>
        <dbReference type="PROSITE" id="PS51186"/>
    </source>
</evidence>
<organism evidence="2 3">
    <name type="scientific">Penicilliopsis zonata CBS 506.65</name>
    <dbReference type="NCBI Taxonomy" id="1073090"/>
    <lineage>
        <taxon>Eukaryota</taxon>
        <taxon>Fungi</taxon>
        <taxon>Dikarya</taxon>
        <taxon>Ascomycota</taxon>
        <taxon>Pezizomycotina</taxon>
        <taxon>Eurotiomycetes</taxon>
        <taxon>Eurotiomycetidae</taxon>
        <taxon>Eurotiales</taxon>
        <taxon>Aspergillaceae</taxon>
        <taxon>Penicilliopsis</taxon>
    </lineage>
</organism>
<dbReference type="SUPFAM" id="SSF55729">
    <property type="entry name" value="Acyl-CoA N-acyltransferases (Nat)"/>
    <property type="match status" value="1"/>
</dbReference>
<dbReference type="Pfam" id="PF00583">
    <property type="entry name" value="Acetyltransf_1"/>
    <property type="match status" value="1"/>
</dbReference>
<evidence type="ECO:0000313" key="3">
    <source>
        <dbReference type="Proteomes" id="UP000184188"/>
    </source>
</evidence>
<name>A0A1L9S9R3_9EURO</name>
<dbReference type="PANTHER" id="PTHR43415">
    <property type="entry name" value="SPERMIDINE N(1)-ACETYLTRANSFERASE"/>
    <property type="match status" value="1"/>
</dbReference>
<protein>
    <recommendedName>
        <fullName evidence="1">N-acetyltransferase domain-containing protein</fullName>
    </recommendedName>
</protein>
<gene>
    <name evidence="2" type="ORF">ASPZODRAFT_135913</name>
</gene>
<dbReference type="InterPro" id="IPR016181">
    <property type="entry name" value="Acyl_CoA_acyltransferase"/>
</dbReference>
<dbReference type="RefSeq" id="XP_022578388.1">
    <property type="nucleotide sequence ID" value="XM_022723933.1"/>
</dbReference>
<dbReference type="EMBL" id="KV878350">
    <property type="protein sequence ID" value="OJJ43878.1"/>
    <property type="molecule type" value="Genomic_DNA"/>
</dbReference>
<reference evidence="3" key="1">
    <citation type="journal article" date="2017" name="Genome Biol.">
        <title>Comparative genomics reveals high biological diversity and specific adaptations in the industrially and medically important fungal genus Aspergillus.</title>
        <authorList>
            <person name="de Vries R.P."/>
            <person name="Riley R."/>
            <person name="Wiebenga A."/>
            <person name="Aguilar-Osorio G."/>
            <person name="Amillis S."/>
            <person name="Uchima C.A."/>
            <person name="Anderluh G."/>
            <person name="Asadollahi M."/>
            <person name="Askin M."/>
            <person name="Barry K."/>
            <person name="Battaglia E."/>
            <person name="Bayram O."/>
            <person name="Benocci T."/>
            <person name="Braus-Stromeyer S.A."/>
            <person name="Caldana C."/>
            <person name="Canovas D."/>
            <person name="Cerqueira G.C."/>
            <person name="Chen F."/>
            <person name="Chen W."/>
            <person name="Choi C."/>
            <person name="Clum A."/>
            <person name="Dos Santos R.A."/>
            <person name="Damasio A.R."/>
            <person name="Diallinas G."/>
            <person name="Emri T."/>
            <person name="Fekete E."/>
            <person name="Flipphi M."/>
            <person name="Freyberg S."/>
            <person name="Gallo A."/>
            <person name="Gournas C."/>
            <person name="Habgood R."/>
            <person name="Hainaut M."/>
            <person name="Harispe M.L."/>
            <person name="Henrissat B."/>
            <person name="Hilden K.S."/>
            <person name="Hope R."/>
            <person name="Hossain A."/>
            <person name="Karabika E."/>
            <person name="Karaffa L."/>
            <person name="Karanyi Z."/>
            <person name="Krasevec N."/>
            <person name="Kuo A."/>
            <person name="Kusch H."/>
            <person name="LaButti K."/>
            <person name="Lagendijk E.L."/>
            <person name="Lapidus A."/>
            <person name="Levasseur A."/>
            <person name="Lindquist E."/>
            <person name="Lipzen A."/>
            <person name="Logrieco A.F."/>
            <person name="MacCabe A."/>
            <person name="Maekelae M.R."/>
            <person name="Malavazi I."/>
            <person name="Melin P."/>
            <person name="Meyer V."/>
            <person name="Mielnichuk N."/>
            <person name="Miskei M."/>
            <person name="Molnar A.P."/>
            <person name="Mule G."/>
            <person name="Ngan C.Y."/>
            <person name="Orejas M."/>
            <person name="Orosz E."/>
            <person name="Ouedraogo J.P."/>
            <person name="Overkamp K.M."/>
            <person name="Park H.-S."/>
            <person name="Perrone G."/>
            <person name="Piumi F."/>
            <person name="Punt P.J."/>
            <person name="Ram A.F."/>
            <person name="Ramon A."/>
            <person name="Rauscher S."/>
            <person name="Record E."/>
            <person name="Riano-Pachon D.M."/>
            <person name="Robert V."/>
            <person name="Roehrig J."/>
            <person name="Ruller R."/>
            <person name="Salamov A."/>
            <person name="Salih N.S."/>
            <person name="Samson R.A."/>
            <person name="Sandor E."/>
            <person name="Sanguinetti M."/>
            <person name="Schuetze T."/>
            <person name="Sepcic K."/>
            <person name="Shelest E."/>
            <person name="Sherlock G."/>
            <person name="Sophianopoulou V."/>
            <person name="Squina F.M."/>
            <person name="Sun H."/>
            <person name="Susca A."/>
            <person name="Todd R.B."/>
            <person name="Tsang A."/>
            <person name="Unkles S.E."/>
            <person name="van de Wiele N."/>
            <person name="van Rossen-Uffink D."/>
            <person name="Oliveira J.V."/>
            <person name="Vesth T.C."/>
            <person name="Visser J."/>
            <person name="Yu J.-H."/>
            <person name="Zhou M."/>
            <person name="Andersen M.R."/>
            <person name="Archer D.B."/>
            <person name="Baker S.E."/>
            <person name="Benoit I."/>
            <person name="Brakhage A.A."/>
            <person name="Braus G.H."/>
            <person name="Fischer R."/>
            <person name="Frisvad J.C."/>
            <person name="Goldman G.H."/>
            <person name="Houbraken J."/>
            <person name="Oakley B."/>
            <person name="Pocsi I."/>
            <person name="Scazzocchio C."/>
            <person name="Seiboth B."/>
            <person name="vanKuyk P.A."/>
            <person name="Wortman J."/>
            <person name="Dyer P.S."/>
            <person name="Grigoriev I.V."/>
        </authorList>
    </citation>
    <scope>NUCLEOTIDE SEQUENCE [LARGE SCALE GENOMIC DNA]</scope>
    <source>
        <strain evidence="3">CBS 506.65</strain>
    </source>
</reference>